<dbReference type="InterPro" id="IPR013783">
    <property type="entry name" value="Ig-like_fold"/>
</dbReference>
<dbReference type="Pfam" id="PF05345">
    <property type="entry name" value="He_PIG"/>
    <property type="match status" value="1"/>
</dbReference>
<reference evidence="1" key="1">
    <citation type="journal article" date="2014" name="Front. Microbiol.">
        <title>High frequency of phylogenetically diverse reductive dehalogenase-homologous genes in deep subseafloor sedimentary metagenomes.</title>
        <authorList>
            <person name="Kawai M."/>
            <person name="Futagami T."/>
            <person name="Toyoda A."/>
            <person name="Takaki Y."/>
            <person name="Nishi S."/>
            <person name="Hori S."/>
            <person name="Arai W."/>
            <person name="Tsubouchi T."/>
            <person name="Morono Y."/>
            <person name="Uchiyama I."/>
            <person name="Ito T."/>
            <person name="Fujiyama A."/>
            <person name="Inagaki F."/>
            <person name="Takami H."/>
        </authorList>
    </citation>
    <scope>NUCLEOTIDE SEQUENCE</scope>
    <source>
        <strain evidence="1">Expedition CK06-06</strain>
    </source>
</reference>
<evidence type="ECO:0008006" key="2">
    <source>
        <dbReference type="Google" id="ProtNLM"/>
    </source>
</evidence>
<proteinExistence type="predicted"/>
<dbReference type="Gene3D" id="2.60.40.10">
    <property type="entry name" value="Immunoglobulins"/>
    <property type="match status" value="1"/>
</dbReference>
<protein>
    <recommendedName>
        <fullName evidence="2">Dystroglycan-type cadherin-like domain-containing protein</fullName>
    </recommendedName>
</protein>
<sequence length="202" mass="21014">MIIIRNKKLLLTLSVFFIAFLFTGCFLFNSSPVIESDPITTAKEGAVYAYDVEATDPNGDTLTYSLTTNPTGMTINSTTGVINWTPTESQIGENEVVVEVSDGSKSTTQSFTITVDVTLLTSIVVDPASTSIAAGSSETITSVTAHYDNDTSAGIALTACTYVSSSTSVTVTNGVITVSGSCSAIIAIITVSYTEGGITEEA</sequence>
<dbReference type="InterPro" id="IPR015919">
    <property type="entry name" value="Cadherin-like_sf"/>
</dbReference>
<dbReference type="PROSITE" id="PS51257">
    <property type="entry name" value="PROKAR_LIPOPROTEIN"/>
    <property type="match status" value="1"/>
</dbReference>
<comment type="caution">
    <text evidence="1">The sequence shown here is derived from an EMBL/GenBank/DDBJ whole genome shotgun (WGS) entry which is preliminary data.</text>
</comment>
<gene>
    <name evidence="1" type="ORF">S03H2_01176</name>
</gene>
<dbReference type="GO" id="GO:0005509">
    <property type="term" value="F:calcium ion binding"/>
    <property type="evidence" value="ECO:0007669"/>
    <property type="project" value="InterPro"/>
</dbReference>
<feature type="non-terminal residue" evidence="1">
    <location>
        <position position="202"/>
    </location>
</feature>
<name>X1EGS4_9ZZZZ</name>
<accession>X1EGS4</accession>
<dbReference type="GO" id="GO:0016020">
    <property type="term" value="C:membrane"/>
    <property type="evidence" value="ECO:0007669"/>
    <property type="project" value="InterPro"/>
</dbReference>
<organism evidence="1">
    <name type="scientific">marine sediment metagenome</name>
    <dbReference type="NCBI Taxonomy" id="412755"/>
    <lineage>
        <taxon>unclassified sequences</taxon>
        <taxon>metagenomes</taxon>
        <taxon>ecological metagenomes</taxon>
    </lineage>
</organism>
<dbReference type="EMBL" id="BARU01000323">
    <property type="protein sequence ID" value="GAH19550.1"/>
    <property type="molecule type" value="Genomic_DNA"/>
</dbReference>
<dbReference type="AlphaFoldDB" id="X1EGS4"/>
<dbReference type="SUPFAM" id="SSF49313">
    <property type="entry name" value="Cadherin-like"/>
    <property type="match status" value="1"/>
</dbReference>
<evidence type="ECO:0000313" key="1">
    <source>
        <dbReference type="EMBL" id="GAH19550.1"/>
    </source>
</evidence>